<organism evidence="3 4">
    <name type="scientific">Tigriopus californicus</name>
    <name type="common">Marine copepod</name>
    <dbReference type="NCBI Taxonomy" id="6832"/>
    <lineage>
        <taxon>Eukaryota</taxon>
        <taxon>Metazoa</taxon>
        <taxon>Ecdysozoa</taxon>
        <taxon>Arthropoda</taxon>
        <taxon>Crustacea</taxon>
        <taxon>Multicrustacea</taxon>
        <taxon>Hexanauplia</taxon>
        <taxon>Copepoda</taxon>
        <taxon>Harpacticoida</taxon>
        <taxon>Harpacticidae</taxon>
        <taxon>Tigriopus</taxon>
    </lineage>
</organism>
<accession>A0A553NNN5</accession>
<reference evidence="3 4" key="1">
    <citation type="journal article" date="2018" name="Nat. Ecol. Evol.">
        <title>Genomic signatures of mitonuclear coevolution across populations of Tigriopus californicus.</title>
        <authorList>
            <person name="Barreto F.S."/>
            <person name="Watson E.T."/>
            <person name="Lima T.G."/>
            <person name="Willett C.S."/>
            <person name="Edmands S."/>
            <person name="Li W."/>
            <person name="Burton R.S."/>
        </authorList>
    </citation>
    <scope>NUCLEOTIDE SEQUENCE [LARGE SCALE GENOMIC DNA]</scope>
    <source>
        <strain evidence="3 4">San Diego</strain>
    </source>
</reference>
<feature type="transmembrane region" description="Helical" evidence="2">
    <location>
        <begin position="708"/>
        <end position="732"/>
    </location>
</feature>
<keyword evidence="2" id="KW-1133">Transmembrane helix</keyword>
<dbReference type="EMBL" id="VCGU01000011">
    <property type="protein sequence ID" value="TRY67059.1"/>
    <property type="molecule type" value="Genomic_DNA"/>
</dbReference>
<evidence type="ECO:0000313" key="3">
    <source>
        <dbReference type="EMBL" id="TRY67059.1"/>
    </source>
</evidence>
<feature type="compositionally biased region" description="Low complexity" evidence="1">
    <location>
        <begin position="468"/>
        <end position="481"/>
    </location>
</feature>
<comment type="caution">
    <text evidence="3">The sequence shown here is derived from an EMBL/GenBank/DDBJ whole genome shotgun (WGS) entry which is preliminary data.</text>
</comment>
<feature type="region of interest" description="Disordered" evidence="1">
    <location>
        <begin position="81"/>
        <end position="124"/>
    </location>
</feature>
<evidence type="ECO:0000256" key="1">
    <source>
        <dbReference type="SAM" id="MobiDB-lite"/>
    </source>
</evidence>
<keyword evidence="2" id="KW-0812">Transmembrane</keyword>
<protein>
    <submittedName>
        <fullName evidence="3">Uncharacterized protein</fullName>
    </submittedName>
</protein>
<name>A0A553NNN5_TIGCA</name>
<proteinExistence type="predicted"/>
<evidence type="ECO:0000313" key="4">
    <source>
        <dbReference type="Proteomes" id="UP000318571"/>
    </source>
</evidence>
<feature type="region of interest" description="Disordered" evidence="1">
    <location>
        <begin position="16"/>
        <end position="52"/>
    </location>
</feature>
<dbReference type="AlphaFoldDB" id="A0A553NNN5"/>
<feature type="region of interest" description="Disordered" evidence="1">
    <location>
        <begin position="463"/>
        <end position="485"/>
    </location>
</feature>
<feature type="compositionally biased region" description="Polar residues" evidence="1">
    <location>
        <begin position="96"/>
        <end position="112"/>
    </location>
</feature>
<gene>
    <name evidence="3" type="ORF">TCAL_02730</name>
</gene>
<sequence>MNSRPATNLAVVKPSVRGSCSSVTHVERQTQRSTNARTSSSTTATSTTTTKNKSESVKLTYFGGNGCDSSHFLPRKYPPTKWNGSNFRSRSHSARSRNPSLSRNRVVQSRSGGQREDNPRVPTISRRFQSFLRAKRKPEIKQSDHLVLFDVHDSYFFQSPDSQPSTSTSFSRNSNPLYASFSDAQNISKGTLSSADHQTDKTVLDSVVDSVISRDTCLINSQTRVTGYTFSGGQAHHDSFQAAGSGRQYITEVVSQDRTDFESDPVYFSLSILSPSSIPECNSSSLIKMQIKKRPVFEGFTITVSPMFVQNIQCVNTKGELFSLLDPPNTMKTTVRFRTVLELEILMDPKYVVDVSYPTLAEAKLSSQINADSLVTPSLLNMTSYDANKGVSEEFFEEERHFESSVLNDPTHENKMSFDELGQVYTNISRKRILSKVQCSNIHFHAHNDGSTSVHRHTTCRKNSQAFTDPNNNDNNNTNNTSLGSSVKLPVQKEIIEHTMVVRHPSDLSNFSQQVERERYQGTLGKLTRGGVPQQLGSTYVSMPHSEEGHYSSLSYEEKQKKIPCECEDELDEMENGVKFNPFYVREMHQTTNKSGNRPNLPLNIINSGGLCQVLMDSVMHTSHVAAIHAEQSDCFQCREYMHKFRTGISDLGDQVQKLEHDEPRTYYDMQHSLDVERALTRLHYPALHQNSNRESSLAKRDRRLKMVAYFSVVFLFLIMLVIVIVVLGLYFHQQAFLNMES</sequence>
<keyword evidence="2" id="KW-0472">Membrane</keyword>
<evidence type="ECO:0000256" key="2">
    <source>
        <dbReference type="SAM" id="Phobius"/>
    </source>
</evidence>
<keyword evidence="4" id="KW-1185">Reference proteome</keyword>
<feature type="compositionally biased region" description="Low complexity" evidence="1">
    <location>
        <begin position="31"/>
        <end position="51"/>
    </location>
</feature>
<dbReference type="Proteomes" id="UP000318571">
    <property type="component" value="Chromosome 4"/>
</dbReference>